<dbReference type="InterPro" id="IPR008979">
    <property type="entry name" value="Galactose-bd-like_sf"/>
</dbReference>
<dbReference type="PROSITE" id="PS51175">
    <property type="entry name" value="CBM6"/>
    <property type="match status" value="1"/>
</dbReference>
<dbReference type="SUPFAM" id="SSF50370">
    <property type="entry name" value="Ricin B-like lectins"/>
    <property type="match status" value="1"/>
</dbReference>
<accession>A0A841C0Z0</accession>
<dbReference type="PROSITE" id="PS51820">
    <property type="entry name" value="PA14"/>
    <property type="match status" value="1"/>
</dbReference>
<feature type="domain" description="PA14" evidence="2">
    <location>
        <begin position="35"/>
        <end position="178"/>
    </location>
</feature>
<proteinExistence type="predicted"/>
<sequence>MGTRLLRRLRGPALIGTALLLTTGLWVTPAAAIPAQTPGVTLRTFDMQVALSSLCTLKPAQTPNVDKLMSTINWTTAADFGQEDNFMSQAIGNINIPTAGSYTFRLTSDDGSRLTIDNTVVINHDGLHGATAKDGAITLTTGYHALFVEFFEAGGGQQLTLQWQTPGSTAFVTVPNSVLSTDAGVVRVTAPGRKECEGTGDSPGDGLPLTGVHPGFTLTNLRPTAAFQPKVTGMDWLPDGRLVICTWGGSDQSGTSLAGEVYILGNTGGNTTPGAVTTKRIGSALKEPMGLKIVDGVVYVSEKGKLTRLVDTNGDEVADQYQTVATWPWGGNFHEFAFGLLYADGYFYLNLSVAINSGGATTSPQPAINRGTAIKVNKTTGAVTYVAGGLRTPHGIGWGPENTVFVTDNQGGWLPASKLVQIKQDRFFNHYTTPAGPFDSKPVTAPVLWMPQNEIANSPSTPILMPTGVYAGQLLIGDVTYGGLQRAFLEKVNGEYQGALFRLTQGLEAGVSEVNIGPDGAVYVGGLGAGGNWGQSGKLTYGLQKLAPNGTTTFDMLAMRATAAGFEIEYTQPISAATAANLASRYKVKQWRYEPTVNYGGPKIDEETLTVTSATLSADGRKVTLAIAGRKAGRVVHIRSPRPFTSSTGVSLWSTEVWYTLNAIPGSTPPINNVYQAEAAGTSGGAGIATDHTGYTGSGFIAGYGTVGATTTFTVTVAATGSYQAGLRFANGPNPAAGAKTISLYVNGTKIRQTSLADTGTWDTWATKQEAVTLNAGANTIAYRYDTGDAGNVNLDSLTISGGPSGGGTITGVGGKCLDVNNAGTADGTKIQLWTCNGSTAQAWSRVGSTYQALGKCLDVDNGGTADGTKVQLWTCNGTGSQVWQPQANGSLLNPQSGKVLDALGGSSADGTQIHIWTYAGVASQLWTVNA</sequence>
<feature type="domain" description="CBM6" evidence="1">
    <location>
        <begin position="673"/>
        <end position="801"/>
    </location>
</feature>
<dbReference type="Gene3D" id="2.80.10.50">
    <property type="match status" value="2"/>
</dbReference>
<evidence type="ECO:0000313" key="4">
    <source>
        <dbReference type="Proteomes" id="UP000587527"/>
    </source>
</evidence>
<dbReference type="Gene3D" id="3.90.182.10">
    <property type="entry name" value="Toxin - Anthrax Protective Antigen,domain 1"/>
    <property type="match status" value="1"/>
</dbReference>
<dbReference type="InterPro" id="IPR011658">
    <property type="entry name" value="PA14_dom"/>
</dbReference>
<dbReference type="PANTHER" id="PTHR33546">
    <property type="entry name" value="LARGE, MULTIFUNCTIONAL SECRETED PROTEIN-RELATED"/>
    <property type="match status" value="1"/>
</dbReference>
<comment type="caution">
    <text evidence="3">The sequence shown here is derived from an EMBL/GenBank/DDBJ whole genome shotgun (WGS) entry which is preliminary data.</text>
</comment>
<dbReference type="GO" id="GO:0030246">
    <property type="term" value="F:carbohydrate binding"/>
    <property type="evidence" value="ECO:0007669"/>
    <property type="project" value="InterPro"/>
</dbReference>
<dbReference type="Gene3D" id="2.120.10.30">
    <property type="entry name" value="TolB, C-terminal domain"/>
    <property type="match status" value="1"/>
</dbReference>
<dbReference type="InterPro" id="IPR011042">
    <property type="entry name" value="6-blade_b-propeller_TolB-like"/>
</dbReference>
<evidence type="ECO:0008006" key="5">
    <source>
        <dbReference type="Google" id="ProtNLM"/>
    </source>
</evidence>
<dbReference type="SUPFAM" id="SSF63829">
    <property type="entry name" value="Calcium-dependent phosphotriesterase"/>
    <property type="match status" value="1"/>
</dbReference>
<protein>
    <recommendedName>
        <fullName evidence="5">Carbohydrate-binding protein</fullName>
    </recommendedName>
</protein>
<evidence type="ECO:0000313" key="3">
    <source>
        <dbReference type="EMBL" id="MBB5873526.1"/>
    </source>
</evidence>
<dbReference type="SUPFAM" id="SSF56988">
    <property type="entry name" value="Anthrax protective antigen"/>
    <property type="match status" value="1"/>
</dbReference>
<dbReference type="SMART" id="SM00458">
    <property type="entry name" value="RICIN"/>
    <property type="match status" value="1"/>
</dbReference>
<dbReference type="InterPro" id="IPR037524">
    <property type="entry name" value="PA14/GLEYA"/>
</dbReference>
<dbReference type="EMBL" id="JACHMN010000003">
    <property type="protein sequence ID" value="MBB5873526.1"/>
    <property type="molecule type" value="Genomic_DNA"/>
</dbReference>
<evidence type="ECO:0000259" key="2">
    <source>
        <dbReference type="PROSITE" id="PS51820"/>
    </source>
</evidence>
<dbReference type="PANTHER" id="PTHR33546:SF1">
    <property type="entry name" value="LARGE, MULTIFUNCTIONAL SECRETED PROTEIN"/>
    <property type="match status" value="1"/>
</dbReference>
<dbReference type="PROSITE" id="PS50231">
    <property type="entry name" value="RICIN_B_LECTIN"/>
    <property type="match status" value="1"/>
</dbReference>
<dbReference type="Gene3D" id="2.60.120.260">
    <property type="entry name" value="Galactose-binding domain-like"/>
    <property type="match status" value="1"/>
</dbReference>
<name>A0A841C0Z0_9ACTN</name>
<dbReference type="Proteomes" id="UP000587527">
    <property type="component" value="Unassembled WGS sequence"/>
</dbReference>
<dbReference type="CDD" id="cd23451">
    <property type="entry name" value="beta-trefoil_Ricin_laminarinase"/>
    <property type="match status" value="1"/>
</dbReference>
<dbReference type="SMART" id="SM00758">
    <property type="entry name" value="PA14"/>
    <property type="match status" value="1"/>
</dbReference>
<dbReference type="RefSeq" id="WP_184844852.1">
    <property type="nucleotide sequence ID" value="NZ_JACHMN010000003.1"/>
</dbReference>
<dbReference type="AlphaFoldDB" id="A0A841C0Z0"/>
<dbReference type="CDD" id="cd04083">
    <property type="entry name" value="CBM35_Lmo2446-like"/>
    <property type="match status" value="1"/>
</dbReference>
<organism evidence="3 4">
    <name type="scientific">Allocatelliglobosispora scoriae</name>
    <dbReference type="NCBI Taxonomy" id="643052"/>
    <lineage>
        <taxon>Bacteria</taxon>
        <taxon>Bacillati</taxon>
        <taxon>Actinomycetota</taxon>
        <taxon>Actinomycetes</taxon>
        <taxon>Micromonosporales</taxon>
        <taxon>Micromonosporaceae</taxon>
        <taxon>Allocatelliglobosispora</taxon>
    </lineage>
</organism>
<dbReference type="Pfam" id="PF16990">
    <property type="entry name" value="CBM_35"/>
    <property type="match status" value="1"/>
</dbReference>
<dbReference type="SUPFAM" id="SSF49785">
    <property type="entry name" value="Galactose-binding domain-like"/>
    <property type="match status" value="1"/>
</dbReference>
<dbReference type="Pfam" id="PF00652">
    <property type="entry name" value="Ricin_B_lectin"/>
    <property type="match status" value="1"/>
</dbReference>
<gene>
    <name evidence="3" type="ORF">F4553_006960</name>
</gene>
<dbReference type="Pfam" id="PF07691">
    <property type="entry name" value="PA14"/>
    <property type="match status" value="1"/>
</dbReference>
<dbReference type="InterPro" id="IPR035992">
    <property type="entry name" value="Ricin_B-like_lectins"/>
</dbReference>
<evidence type="ECO:0000259" key="1">
    <source>
        <dbReference type="PROSITE" id="PS51175"/>
    </source>
</evidence>
<reference evidence="3 4" key="1">
    <citation type="submission" date="2020-08" db="EMBL/GenBank/DDBJ databases">
        <title>Sequencing the genomes of 1000 actinobacteria strains.</title>
        <authorList>
            <person name="Klenk H.-P."/>
        </authorList>
    </citation>
    <scope>NUCLEOTIDE SEQUENCE [LARGE SCALE GENOMIC DNA]</scope>
    <source>
        <strain evidence="3 4">DSM 45362</strain>
    </source>
</reference>
<dbReference type="InterPro" id="IPR005084">
    <property type="entry name" value="CBM6"/>
</dbReference>
<keyword evidence="4" id="KW-1185">Reference proteome</keyword>
<dbReference type="InterPro" id="IPR000772">
    <property type="entry name" value="Ricin_B_lectin"/>
</dbReference>